<organism evidence="4 5">
    <name type="scientific">Devosia soli</name>
    <dbReference type="NCBI Taxonomy" id="361041"/>
    <lineage>
        <taxon>Bacteria</taxon>
        <taxon>Pseudomonadati</taxon>
        <taxon>Pseudomonadota</taxon>
        <taxon>Alphaproteobacteria</taxon>
        <taxon>Hyphomicrobiales</taxon>
        <taxon>Devosiaceae</taxon>
        <taxon>Devosia</taxon>
    </lineage>
</organism>
<dbReference type="Gene3D" id="3.90.245.10">
    <property type="entry name" value="Ribonucleoside hydrolase-like"/>
    <property type="match status" value="1"/>
</dbReference>
<dbReference type="EMBL" id="LAJG01000005">
    <property type="protein sequence ID" value="KKB81117.1"/>
    <property type="molecule type" value="Genomic_DNA"/>
</dbReference>
<evidence type="ECO:0000313" key="4">
    <source>
        <dbReference type="EMBL" id="KKB81117.1"/>
    </source>
</evidence>
<name>A0A0F5LHT0_9HYPH</name>
<dbReference type="STRING" id="361041.VW35_02870"/>
<dbReference type="PANTHER" id="PTHR12304">
    <property type="entry name" value="INOSINE-URIDINE PREFERRING NUCLEOSIDE HYDROLASE"/>
    <property type="match status" value="1"/>
</dbReference>
<comment type="caution">
    <text evidence="4">The sequence shown here is derived from an EMBL/GenBank/DDBJ whole genome shotgun (WGS) entry which is preliminary data.</text>
</comment>
<evidence type="ECO:0000256" key="1">
    <source>
        <dbReference type="ARBA" id="ARBA00022801"/>
    </source>
</evidence>
<keyword evidence="2" id="KW-0326">Glycosidase</keyword>
<feature type="domain" description="Inosine/uridine-preferring nucleoside hydrolase" evidence="3">
    <location>
        <begin position="7"/>
        <end position="291"/>
    </location>
</feature>
<dbReference type="GO" id="GO:0006152">
    <property type="term" value="P:purine nucleoside catabolic process"/>
    <property type="evidence" value="ECO:0007669"/>
    <property type="project" value="TreeGrafter"/>
</dbReference>
<protein>
    <recommendedName>
        <fullName evidence="3">Inosine/uridine-preferring nucleoside hydrolase domain-containing protein</fullName>
    </recommendedName>
</protein>
<keyword evidence="1" id="KW-0378">Hydrolase</keyword>
<dbReference type="Pfam" id="PF01156">
    <property type="entry name" value="IU_nuc_hydro"/>
    <property type="match status" value="1"/>
</dbReference>
<dbReference type="PATRIC" id="fig|361041.3.peg.3969"/>
<accession>A0A0F5LHT0</accession>
<evidence type="ECO:0000256" key="2">
    <source>
        <dbReference type="ARBA" id="ARBA00023295"/>
    </source>
</evidence>
<gene>
    <name evidence="4" type="ORF">VW35_02870</name>
</gene>
<reference evidence="4 5" key="1">
    <citation type="submission" date="2015-03" db="EMBL/GenBank/DDBJ databases">
        <authorList>
            <person name="Hassan Y.I."/>
            <person name="Lepp D."/>
            <person name="Zhou T."/>
        </authorList>
    </citation>
    <scope>NUCLEOTIDE SEQUENCE [LARGE SCALE GENOMIC DNA]</scope>
    <source>
        <strain evidence="4 5">GH2-10</strain>
    </source>
</reference>
<dbReference type="SUPFAM" id="SSF53590">
    <property type="entry name" value="Nucleoside hydrolase"/>
    <property type="match status" value="1"/>
</dbReference>
<sequence length="301" mass="31672">MPMKRRVIIDTDPGLDDALAILFALGSARFDVLGVTTVAGNIGIERTTRNAGGLLAVMGRSDIPVIRGSDIPLTRELQDIVAIIHGSDGLRGITLPEPLNLPLEDASGWIAKTLAAAEPGSVDILALGPLTNIARVITEHPEALKGIGQIIAMGGTLNEPGNSGPRSEFNFASDPEAVSVVIGCAAHLKVVLVPLDVTRKVRAQLDFVNGLPETAHGNLAREVLQAYMLDGRQSRALHDPCVMLMALEPGLFRLETIRLDVDLGIEPDAGSLLVDERGTPVAVAMGVDTEGALALLRSGFV</sequence>
<dbReference type="InterPro" id="IPR023186">
    <property type="entry name" value="IUNH"/>
</dbReference>
<proteinExistence type="predicted"/>
<dbReference type="GO" id="GO:0005829">
    <property type="term" value="C:cytosol"/>
    <property type="evidence" value="ECO:0007669"/>
    <property type="project" value="TreeGrafter"/>
</dbReference>
<evidence type="ECO:0000259" key="3">
    <source>
        <dbReference type="Pfam" id="PF01156"/>
    </source>
</evidence>
<dbReference type="GO" id="GO:0008477">
    <property type="term" value="F:purine nucleosidase activity"/>
    <property type="evidence" value="ECO:0007669"/>
    <property type="project" value="TreeGrafter"/>
</dbReference>
<dbReference type="InterPro" id="IPR036452">
    <property type="entry name" value="Ribo_hydro-like"/>
</dbReference>
<evidence type="ECO:0000313" key="5">
    <source>
        <dbReference type="Proteomes" id="UP000033514"/>
    </source>
</evidence>
<dbReference type="AlphaFoldDB" id="A0A0F5LHT0"/>
<keyword evidence="5" id="KW-1185">Reference proteome</keyword>
<dbReference type="InterPro" id="IPR001910">
    <property type="entry name" value="Inosine/uridine_hydrolase_dom"/>
</dbReference>
<dbReference type="PANTHER" id="PTHR12304:SF4">
    <property type="entry name" value="URIDINE NUCLEOSIDASE"/>
    <property type="match status" value="1"/>
</dbReference>
<dbReference type="Proteomes" id="UP000033514">
    <property type="component" value="Unassembled WGS sequence"/>
</dbReference>